<dbReference type="EMBL" id="JAUSVO010000002">
    <property type="protein sequence ID" value="MDQ0437032.1"/>
    <property type="molecule type" value="Genomic_DNA"/>
</dbReference>
<dbReference type="PANTHER" id="PTHR43607">
    <property type="entry name" value="V-TYPE PROTON ATPASE CATALYTIC SUBUNIT A"/>
    <property type="match status" value="1"/>
</dbReference>
<evidence type="ECO:0000256" key="6">
    <source>
        <dbReference type="ARBA" id="ARBA00023065"/>
    </source>
</evidence>
<dbReference type="Proteomes" id="UP001241603">
    <property type="component" value="Unassembled WGS sequence"/>
</dbReference>
<dbReference type="SUPFAM" id="SSF52540">
    <property type="entry name" value="P-loop containing nucleoside triphosphate hydrolases"/>
    <property type="match status" value="1"/>
</dbReference>
<dbReference type="Pfam" id="PF16886">
    <property type="entry name" value="ATP-synt_ab_Xtn"/>
    <property type="match status" value="1"/>
</dbReference>
<dbReference type="PROSITE" id="PS00152">
    <property type="entry name" value="ATPASE_ALPHA_BETA"/>
    <property type="match status" value="1"/>
</dbReference>
<keyword evidence="5 9" id="KW-1278">Translocase</keyword>
<dbReference type="InterPro" id="IPR024034">
    <property type="entry name" value="ATPase_F1/V1_b/a_C"/>
</dbReference>
<dbReference type="CDD" id="cd01134">
    <property type="entry name" value="V_A-ATPase_A"/>
    <property type="match status" value="1"/>
</dbReference>
<evidence type="ECO:0000313" key="11">
    <source>
        <dbReference type="EMBL" id="MDQ0437032.1"/>
    </source>
</evidence>
<evidence type="ECO:0000256" key="2">
    <source>
        <dbReference type="ARBA" id="ARBA00022448"/>
    </source>
</evidence>
<dbReference type="PANTHER" id="PTHR43607:SF1">
    <property type="entry name" value="H(+)-TRANSPORTING TWO-SECTOR ATPASE"/>
    <property type="match status" value="1"/>
</dbReference>
<evidence type="ECO:0000256" key="1">
    <source>
        <dbReference type="ARBA" id="ARBA00008936"/>
    </source>
</evidence>
<gene>
    <name evidence="9" type="primary">atpA</name>
    <name evidence="11" type="ORF">QO014_001417</name>
</gene>
<feature type="binding site" evidence="9">
    <location>
        <begin position="252"/>
        <end position="259"/>
    </location>
    <ligand>
        <name>ATP</name>
        <dbReference type="ChEBI" id="CHEBI:30616"/>
    </ligand>
</feature>
<dbReference type="InterPro" id="IPR004100">
    <property type="entry name" value="ATPase_F1/V1/A1_a/bsu_N"/>
</dbReference>
<dbReference type="InterPro" id="IPR055190">
    <property type="entry name" value="ATP-synt_VA_C"/>
</dbReference>
<keyword evidence="12" id="KW-1185">Reference proteome</keyword>
<evidence type="ECO:0000256" key="4">
    <source>
        <dbReference type="ARBA" id="ARBA00022840"/>
    </source>
</evidence>
<dbReference type="Gene3D" id="2.40.50.100">
    <property type="match status" value="1"/>
</dbReference>
<protein>
    <recommendedName>
        <fullName evidence="9">V-type ATP synthase alpha chain</fullName>
        <ecNumber evidence="9">7.1.2.2</ecNumber>
    </recommendedName>
    <alternativeName>
        <fullName evidence="9">V-ATPase subunit A</fullName>
    </alternativeName>
</protein>
<keyword evidence="2 9" id="KW-0813">Transport</keyword>
<evidence type="ECO:0000256" key="9">
    <source>
        <dbReference type="HAMAP-Rule" id="MF_00309"/>
    </source>
</evidence>
<dbReference type="InterPro" id="IPR000194">
    <property type="entry name" value="ATPase_F1/V1/A1_a/bsu_nucl-bd"/>
</dbReference>
<dbReference type="NCBIfam" id="NF003220">
    <property type="entry name" value="PRK04192.1"/>
    <property type="match status" value="1"/>
</dbReference>
<organism evidence="11 12">
    <name type="scientific">Kaistia dalseonensis</name>
    <dbReference type="NCBI Taxonomy" id="410840"/>
    <lineage>
        <taxon>Bacteria</taxon>
        <taxon>Pseudomonadati</taxon>
        <taxon>Pseudomonadota</taxon>
        <taxon>Alphaproteobacteria</taxon>
        <taxon>Hyphomicrobiales</taxon>
        <taxon>Kaistiaceae</taxon>
        <taxon>Kaistia</taxon>
    </lineage>
</organism>
<dbReference type="Gene3D" id="1.10.1140.10">
    <property type="entry name" value="Bovine Mitochondrial F1-atpase, Atp Synthase Beta Chain, Chain D, domain 3"/>
    <property type="match status" value="1"/>
</dbReference>
<dbReference type="InterPro" id="IPR003593">
    <property type="entry name" value="AAA+_ATPase"/>
</dbReference>
<evidence type="ECO:0000256" key="3">
    <source>
        <dbReference type="ARBA" id="ARBA00022741"/>
    </source>
</evidence>
<dbReference type="Gene3D" id="3.40.50.300">
    <property type="entry name" value="P-loop containing nucleotide triphosphate hydrolases"/>
    <property type="match status" value="1"/>
</dbReference>
<comment type="caution">
    <text evidence="11">The sequence shown here is derived from an EMBL/GenBank/DDBJ whole genome shotgun (WGS) entry which is preliminary data.</text>
</comment>
<comment type="function">
    <text evidence="8 9">Produces ATP from ADP in the presence of a proton gradient across the membrane. The V-type alpha chain is a catalytic subunit.</text>
</comment>
<dbReference type="Pfam" id="PF00006">
    <property type="entry name" value="ATP-synt_ab"/>
    <property type="match status" value="1"/>
</dbReference>
<evidence type="ECO:0000313" key="12">
    <source>
        <dbReference type="Proteomes" id="UP001241603"/>
    </source>
</evidence>
<evidence type="ECO:0000256" key="5">
    <source>
        <dbReference type="ARBA" id="ARBA00022967"/>
    </source>
</evidence>
<evidence type="ECO:0000256" key="8">
    <source>
        <dbReference type="ARBA" id="ARBA00054855"/>
    </source>
</evidence>
<dbReference type="Pfam" id="PF02874">
    <property type="entry name" value="ATP-synt_ab_N"/>
    <property type="match status" value="1"/>
</dbReference>
<dbReference type="Pfam" id="PF22919">
    <property type="entry name" value="ATP-synt_VA_C"/>
    <property type="match status" value="1"/>
</dbReference>
<dbReference type="HAMAP" id="MF_00309">
    <property type="entry name" value="ATP_synth_A_arch"/>
    <property type="match status" value="1"/>
</dbReference>
<sequence>MTESPTASITAVQEDIVRLRLDDAATGRLVKNEVIYILPAREPEQRLKAEILRIDGDQADAQVFESTGGVGLGDAVEQSGRLLSVRLGPGLLGRVYDGLQNPLEALAIGHGVFLPRGVEAPGLDPEAKWSFTATRRSGDKVRGGDAIGTVPEGPITHKIMVPFDLDETLEITWIRDGSVTVNEPVARLKAASGAEREITLAQDWPVREPLPRRIVTAGYSSRLYPDQPMITTQRIIDVFFPIAQGGAACIPGPFGAGKTVLLNLIARHSDVDIVILVACGERAGEVVETISEFPRLKDPRTGGSLMDRTVIVCNTSSMPVASREASIYTGIAIGEYYRQMGLRALVIADSTSRWAQAMRETSGRLEEIPGEEAFPAYLDSAVKSVYERAGVVKTNDGSVGALTIIGSVSPAGGNFEEPVTQSTLAAVKCFLGLSYDRAYRRFYPAIDPLISWSRYRGQLAAWSAQNLAPDWSEKVEAMTALLARGDEVSRMEQVTGEEGISLEDFVAAEAARFLDMVFLQQDAFDAVDSSSPIARQQALFDMVHRLTTRRYAFADKEAARQHFTKLMGLFKNLNYAATGSSEAQRLATEIETLDKTAT</sequence>
<feature type="domain" description="AAA+ ATPase" evidence="10">
    <location>
        <begin position="244"/>
        <end position="430"/>
    </location>
</feature>
<dbReference type="EC" id="7.1.2.2" evidence="9"/>
<dbReference type="InterPro" id="IPR027417">
    <property type="entry name" value="P-loop_NTPase"/>
</dbReference>
<keyword evidence="3 9" id="KW-0547">Nucleotide-binding</keyword>
<accession>A0ABU0H3Z5</accession>
<dbReference type="InterPro" id="IPR020003">
    <property type="entry name" value="ATPase_a/bsu_AS"/>
</dbReference>
<reference evidence="11 12" key="1">
    <citation type="submission" date="2023-07" db="EMBL/GenBank/DDBJ databases">
        <title>Genomic Encyclopedia of Type Strains, Phase IV (KMG-IV): sequencing the most valuable type-strain genomes for metagenomic binning, comparative biology and taxonomic classification.</title>
        <authorList>
            <person name="Goeker M."/>
        </authorList>
    </citation>
    <scope>NUCLEOTIDE SEQUENCE [LARGE SCALE GENOMIC DNA]</scope>
    <source>
        <strain evidence="11 12">B6-8</strain>
    </source>
</reference>
<proteinExistence type="inferred from homology"/>
<comment type="catalytic activity">
    <reaction evidence="9">
        <text>ATP + H2O + 4 H(+)(in) = ADP + phosphate + 5 H(+)(out)</text>
        <dbReference type="Rhea" id="RHEA:57720"/>
        <dbReference type="ChEBI" id="CHEBI:15377"/>
        <dbReference type="ChEBI" id="CHEBI:15378"/>
        <dbReference type="ChEBI" id="CHEBI:30616"/>
        <dbReference type="ChEBI" id="CHEBI:43474"/>
        <dbReference type="ChEBI" id="CHEBI:456216"/>
        <dbReference type="EC" id="7.1.2.2"/>
    </reaction>
</comment>
<keyword evidence="6 9" id="KW-0406">Ion transport</keyword>
<dbReference type="Gene3D" id="2.30.30.650">
    <property type="match status" value="1"/>
</dbReference>
<dbReference type="SMART" id="SM00382">
    <property type="entry name" value="AAA"/>
    <property type="match status" value="1"/>
</dbReference>
<evidence type="ECO:0000256" key="7">
    <source>
        <dbReference type="ARBA" id="ARBA00023310"/>
    </source>
</evidence>
<name>A0ABU0H3Z5_9HYPH</name>
<keyword evidence="7 9" id="KW-0066">ATP synthesis</keyword>
<comment type="similarity">
    <text evidence="1 9">Belongs to the ATPase alpha/beta chains family.</text>
</comment>
<evidence type="ECO:0000259" key="10">
    <source>
        <dbReference type="SMART" id="SM00382"/>
    </source>
</evidence>
<dbReference type="InterPro" id="IPR031686">
    <property type="entry name" value="ATP-synth_a_Xtn"/>
</dbReference>
<keyword evidence="9" id="KW-0375">Hydrogen ion transport</keyword>
<dbReference type="InterPro" id="IPR022878">
    <property type="entry name" value="V-ATPase_asu"/>
</dbReference>
<dbReference type="RefSeq" id="WP_266347970.1">
    <property type="nucleotide sequence ID" value="NZ_JAPKNG010000002.1"/>
</dbReference>
<keyword evidence="4 9" id="KW-0067">ATP-binding</keyword>